<organism evidence="2 3">
    <name type="scientific">Mucor lusitanicus CBS 277.49</name>
    <dbReference type="NCBI Taxonomy" id="747725"/>
    <lineage>
        <taxon>Eukaryota</taxon>
        <taxon>Fungi</taxon>
        <taxon>Fungi incertae sedis</taxon>
        <taxon>Mucoromycota</taxon>
        <taxon>Mucoromycotina</taxon>
        <taxon>Mucoromycetes</taxon>
        <taxon>Mucorales</taxon>
        <taxon>Mucorineae</taxon>
        <taxon>Mucoraceae</taxon>
        <taxon>Mucor</taxon>
    </lineage>
</organism>
<gene>
    <name evidence="2" type="ORF">MUCCIDRAFT_113355</name>
</gene>
<keyword evidence="1" id="KW-1133">Transmembrane helix</keyword>
<dbReference type="EMBL" id="AMYB01000007">
    <property type="protein sequence ID" value="OAC99911.1"/>
    <property type="molecule type" value="Genomic_DNA"/>
</dbReference>
<evidence type="ECO:0000313" key="2">
    <source>
        <dbReference type="EMBL" id="OAC99911.1"/>
    </source>
</evidence>
<keyword evidence="1" id="KW-0472">Membrane</keyword>
<name>A0A168IFQ7_MUCCL</name>
<feature type="transmembrane region" description="Helical" evidence="1">
    <location>
        <begin position="38"/>
        <end position="64"/>
    </location>
</feature>
<sequence>MSPQDTDTTVNQTQQNQWLSHGLQDKIHGDWRLLDDLVWFHLVLSDSLLFGSLVLWFSGSLVLWSC</sequence>
<accession>A0A168IFQ7</accession>
<dbReference type="VEuPathDB" id="FungiDB:MUCCIDRAFT_113355"/>
<dbReference type="Proteomes" id="UP000077051">
    <property type="component" value="Unassembled WGS sequence"/>
</dbReference>
<reference evidence="2 3" key="1">
    <citation type="submission" date="2015-06" db="EMBL/GenBank/DDBJ databases">
        <title>Expansion of signal transduction pathways in fungi by whole-genome duplication.</title>
        <authorList>
            <consortium name="DOE Joint Genome Institute"/>
            <person name="Corrochano L.M."/>
            <person name="Kuo A."/>
            <person name="Marcet-Houben M."/>
            <person name="Polaino S."/>
            <person name="Salamov A."/>
            <person name="Villalobos J.M."/>
            <person name="Alvarez M.I."/>
            <person name="Avalos J."/>
            <person name="Benito E.P."/>
            <person name="Benoit I."/>
            <person name="Burger G."/>
            <person name="Camino L.P."/>
            <person name="Canovas D."/>
            <person name="Cerda-Olmedo E."/>
            <person name="Cheng J.-F."/>
            <person name="Dominguez A."/>
            <person name="Elias M."/>
            <person name="Eslava A.P."/>
            <person name="Glaser F."/>
            <person name="Grimwood J."/>
            <person name="Gutierrez G."/>
            <person name="Heitman J."/>
            <person name="Henrissat B."/>
            <person name="Iturriaga E.A."/>
            <person name="Lang B.F."/>
            <person name="Lavin J.L."/>
            <person name="Lee S."/>
            <person name="Li W."/>
            <person name="Lindquist E."/>
            <person name="Lopez-Garcia S."/>
            <person name="Luque E.M."/>
            <person name="Marcos A.T."/>
            <person name="Martin J."/>
            <person name="Mccluskey K."/>
            <person name="Medina H.R."/>
            <person name="Miralles-Duran A."/>
            <person name="Miyazaki A."/>
            <person name="Munoz-Torres E."/>
            <person name="Oguiza J.A."/>
            <person name="Ohm R."/>
            <person name="Olmedo M."/>
            <person name="Orejas M."/>
            <person name="Ortiz-Castellanos L."/>
            <person name="Pisabarro A.G."/>
            <person name="Rodriguez-Romero J."/>
            <person name="Ruiz-Herrera J."/>
            <person name="Ruiz-Vazquez R."/>
            <person name="Sanz C."/>
            <person name="Schackwitz W."/>
            <person name="Schmutz J."/>
            <person name="Shahriari M."/>
            <person name="Shelest E."/>
            <person name="Silva-Franco F."/>
            <person name="Soanes D."/>
            <person name="Syed K."/>
            <person name="Tagua V.G."/>
            <person name="Talbot N.J."/>
            <person name="Thon M."/>
            <person name="De Vries R.P."/>
            <person name="Wiebenga A."/>
            <person name="Yadav J.S."/>
            <person name="Braun E.L."/>
            <person name="Baker S."/>
            <person name="Garre V."/>
            <person name="Horwitz B."/>
            <person name="Torres-Martinez S."/>
            <person name="Idnurm A."/>
            <person name="Herrera-Estrella A."/>
            <person name="Gabaldon T."/>
            <person name="Grigoriev I.V."/>
        </authorList>
    </citation>
    <scope>NUCLEOTIDE SEQUENCE [LARGE SCALE GENOMIC DNA]</scope>
    <source>
        <strain evidence="2 3">CBS 277.49</strain>
    </source>
</reference>
<evidence type="ECO:0000256" key="1">
    <source>
        <dbReference type="SAM" id="Phobius"/>
    </source>
</evidence>
<proteinExistence type="predicted"/>
<keyword evidence="1" id="KW-0812">Transmembrane</keyword>
<dbReference type="AlphaFoldDB" id="A0A168IFQ7"/>
<protein>
    <submittedName>
        <fullName evidence="2">Uncharacterized protein</fullName>
    </submittedName>
</protein>
<keyword evidence="3" id="KW-1185">Reference proteome</keyword>
<comment type="caution">
    <text evidence="2">The sequence shown here is derived from an EMBL/GenBank/DDBJ whole genome shotgun (WGS) entry which is preliminary data.</text>
</comment>
<evidence type="ECO:0000313" key="3">
    <source>
        <dbReference type="Proteomes" id="UP000077051"/>
    </source>
</evidence>